<dbReference type="SUPFAM" id="SSF47831">
    <property type="entry name" value="Enzyme I of the PEP:sugar phosphotransferase system HPr-binding (sub)domain"/>
    <property type="match status" value="1"/>
</dbReference>
<evidence type="ECO:0000256" key="9">
    <source>
        <dbReference type="ARBA" id="ARBA00022679"/>
    </source>
</evidence>
<dbReference type="InterPro" id="IPR000032">
    <property type="entry name" value="HPr-like"/>
</dbReference>
<evidence type="ECO:0000256" key="4">
    <source>
        <dbReference type="ARBA" id="ARBA00007837"/>
    </source>
</evidence>
<evidence type="ECO:0000256" key="2">
    <source>
        <dbReference type="ARBA" id="ARBA00001946"/>
    </source>
</evidence>
<name>A0ABS8K0T9_9BURK</name>
<comment type="subcellular location">
    <subcellularLocation>
        <location evidence="3">Cytoplasm</location>
    </subcellularLocation>
</comment>
<evidence type="ECO:0000256" key="7">
    <source>
        <dbReference type="ARBA" id="ARBA00022490"/>
    </source>
</evidence>
<dbReference type="InterPro" id="IPR006318">
    <property type="entry name" value="PTS_EI-like"/>
</dbReference>
<organism evidence="16 17">
    <name type="scientific">Paraburkholderia sejongensis</name>
    <dbReference type="NCBI Taxonomy" id="2886946"/>
    <lineage>
        <taxon>Bacteria</taxon>
        <taxon>Pseudomonadati</taxon>
        <taxon>Pseudomonadota</taxon>
        <taxon>Betaproteobacteria</taxon>
        <taxon>Burkholderiales</taxon>
        <taxon>Burkholderiaceae</taxon>
        <taxon>Paraburkholderia</taxon>
    </lineage>
</organism>
<evidence type="ECO:0000259" key="14">
    <source>
        <dbReference type="PROSITE" id="PS51093"/>
    </source>
</evidence>
<evidence type="ECO:0000256" key="6">
    <source>
        <dbReference type="ARBA" id="ARBA00022448"/>
    </source>
</evidence>
<evidence type="ECO:0000313" key="16">
    <source>
        <dbReference type="EMBL" id="MCC8395781.1"/>
    </source>
</evidence>
<dbReference type="Pfam" id="PF05524">
    <property type="entry name" value="PEP-utilisers_N"/>
    <property type="match status" value="1"/>
</dbReference>
<evidence type="ECO:0000256" key="8">
    <source>
        <dbReference type="ARBA" id="ARBA00022597"/>
    </source>
</evidence>
<dbReference type="InterPro" id="IPR015813">
    <property type="entry name" value="Pyrv/PenolPyrv_kinase-like_dom"/>
</dbReference>
<dbReference type="Gene3D" id="1.10.274.10">
    <property type="entry name" value="PtsI, HPr-binding domain"/>
    <property type="match status" value="1"/>
</dbReference>
<dbReference type="GO" id="GO:0008965">
    <property type="term" value="F:phosphoenolpyruvate-protein phosphotransferase activity"/>
    <property type="evidence" value="ECO:0007669"/>
    <property type="project" value="UniProtKB-EC"/>
</dbReference>
<evidence type="ECO:0000256" key="10">
    <source>
        <dbReference type="ARBA" id="ARBA00022683"/>
    </source>
</evidence>
<dbReference type="PROSITE" id="PS51350">
    <property type="entry name" value="PTS_HPR_DOM"/>
    <property type="match status" value="1"/>
</dbReference>
<comment type="similarity">
    <text evidence="4">Belongs to the PEP-utilizing enzyme family.</text>
</comment>
<evidence type="ECO:0000256" key="1">
    <source>
        <dbReference type="ARBA" id="ARBA00000683"/>
    </source>
</evidence>
<dbReference type="EC" id="2.7.3.9" evidence="5"/>
<comment type="caution">
    <text evidence="16">The sequence shown here is derived from an EMBL/GenBank/DDBJ whole genome shotgun (WGS) entry which is preliminary data.</text>
</comment>
<evidence type="ECO:0000256" key="13">
    <source>
        <dbReference type="ARBA" id="ARBA00022842"/>
    </source>
</evidence>
<dbReference type="SUPFAM" id="SSF55594">
    <property type="entry name" value="HPr-like"/>
    <property type="match status" value="1"/>
</dbReference>
<keyword evidence="8" id="KW-0762">Sugar transport</keyword>
<evidence type="ECO:0000256" key="5">
    <source>
        <dbReference type="ARBA" id="ARBA00012232"/>
    </source>
</evidence>
<dbReference type="Gene3D" id="2.70.70.10">
    <property type="entry name" value="Glucose Permease (Domain IIA)"/>
    <property type="match status" value="1"/>
</dbReference>
<keyword evidence="6" id="KW-0813">Transport</keyword>
<dbReference type="InterPro" id="IPR036637">
    <property type="entry name" value="Phosphohistidine_dom_sf"/>
</dbReference>
<dbReference type="CDD" id="cd00367">
    <property type="entry name" value="PTS-HPr_like"/>
    <property type="match status" value="1"/>
</dbReference>
<dbReference type="PROSITE" id="PS00369">
    <property type="entry name" value="PTS_HPR_HIS"/>
    <property type="match status" value="1"/>
</dbReference>
<dbReference type="InterPro" id="IPR001127">
    <property type="entry name" value="PTS_EIIA_1_perm"/>
</dbReference>
<keyword evidence="11" id="KW-0479">Metal-binding</keyword>
<dbReference type="Pfam" id="PF00381">
    <property type="entry name" value="PTS-HPr"/>
    <property type="match status" value="1"/>
</dbReference>
<keyword evidence="9 16" id="KW-0808">Transferase</keyword>
<dbReference type="Pfam" id="PF02896">
    <property type="entry name" value="PEP-utilizers_C"/>
    <property type="match status" value="1"/>
</dbReference>
<evidence type="ECO:0000256" key="12">
    <source>
        <dbReference type="ARBA" id="ARBA00022777"/>
    </source>
</evidence>
<dbReference type="InterPro" id="IPR008279">
    <property type="entry name" value="PEP-util_enz_mobile_dom"/>
</dbReference>
<keyword evidence="10" id="KW-0598">Phosphotransferase system</keyword>
<feature type="domain" description="HPr" evidence="15">
    <location>
        <begin position="174"/>
        <end position="262"/>
    </location>
</feature>
<dbReference type="SUPFAM" id="SSF51621">
    <property type="entry name" value="Phosphoenolpyruvate/pyruvate domain"/>
    <property type="match status" value="1"/>
</dbReference>
<dbReference type="PANTHER" id="PTHR46244">
    <property type="entry name" value="PHOSPHOENOLPYRUVATE-PROTEIN PHOSPHOTRANSFERASE"/>
    <property type="match status" value="1"/>
</dbReference>
<dbReference type="PROSITE" id="PS00742">
    <property type="entry name" value="PEP_ENZYMES_2"/>
    <property type="match status" value="1"/>
</dbReference>
<dbReference type="PRINTS" id="PR01736">
    <property type="entry name" value="PHPHTRNFRASE"/>
</dbReference>
<dbReference type="InterPro" id="IPR011055">
    <property type="entry name" value="Dup_hybrid_motif"/>
</dbReference>
<dbReference type="SUPFAM" id="SSF51261">
    <property type="entry name" value="Duplicated hybrid motif"/>
    <property type="match status" value="1"/>
</dbReference>
<dbReference type="Proteomes" id="UP001431019">
    <property type="component" value="Unassembled WGS sequence"/>
</dbReference>
<proteinExistence type="inferred from homology"/>
<keyword evidence="17" id="KW-1185">Reference proteome</keyword>
<feature type="domain" description="PTS EIIA type-1" evidence="14">
    <location>
        <begin position="28"/>
        <end position="132"/>
    </location>
</feature>
<evidence type="ECO:0000259" key="15">
    <source>
        <dbReference type="PROSITE" id="PS51350"/>
    </source>
</evidence>
<dbReference type="InterPro" id="IPR001020">
    <property type="entry name" value="PTS_HPr_His_P_site"/>
</dbReference>
<dbReference type="PANTHER" id="PTHR46244:SF6">
    <property type="entry name" value="PHOSPHOENOLPYRUVATE-PROTEIN PHOSPHOTRANSFERASE"/>
    <property type="match status" value="1"/>
</dbReference>
<keyword evidence="7" id="KW-0963">Cytoplasm</keyword>
<dbReference type="PROSITE" id="PS00371">
    <property type="entry name" value="PTS_EIIA_TYPE_1_HIS"/>
    <property type="match status" value="1"/>
</dbReference>
<dbReference type="Pfam" id="PF00391">
    <property type="entry name" value="PEP-utilizers"/>
    <property type="match status" value="1"/>
</dbReference>
<comment type="cofactor">
    <cofactor evidence="2">
        <name>Mg(2+)</name>
        <dbReference type="ChEBI" id="CHEBI:18420"/>
    </cofactor>
</comment>
<dbReference type="NCBIfam" id="TIGR01417">
    <property type="entry name" value="PTS_I_fam"/>
    <property type="match status" value="1"/>
</dbReference>
<keyword evidence="13" id="KW-0460">Magnesium</keyword>
<dbReference type="Gene3D" id="3.30.1340.10">
    <property type="entry name" value="HPr-like"/>
    <property type="match status" value="1"/>
</dbReference>
<dbReference type="InterPro" id="IPR035895">
    <property type="entry name" value="HPr-like_sf"/>
</dbReference>
<dbReference type="InterPro" id="IPR036618">
    <property type="entry name" value="PtsI_HPr-bd_sf"/>
</dbReference>
<dbReference type="InterPro" id="IPR040442">
    <property type="entry name" value="Pyrv_kinase-like_dom_sf"/>
</dbReference>
<keyword evidence="12" id="KW-0418">Kinase</keyword>
<dbReference type="RefSeq" id="WP_230512142.1">
    <property type="nucleotide sequence ID" value="NZ_JAJITD010000014.1"/>
</dbReference>
<dbReference type="EMBL" id="JAJITD010000014">
    <property type="protein sequence ID" value="MCC8395781.1"/>
    <property type="molecule type" value="Genomic_DNA"/>
</dbReference>
<dbReference type="NCBIfam" id="TIGR00830">
    <property type="entry name" value="PTBA"/>
    <property type="match status" value="1"/>
</dbReference>
<dbReference type="InterPro" id="IPR050499">
    <property type="entry name" value="PEP-utilizing_PTS_enzyme"/>
</dbReference>
<dbReference type="PRINTS" id="PR00107">
    <property type="entry name" value="PHOSPHOCPHPR"/>
</dbReference>
<dbReference type="Gene3D" id="3.20.20.60">
    <property type="entry name" value="Phosphoenolpyruvate-binding domains"/>
    <property type="match status" value="1"/>
</dbReference>
<sequence length="871" mass="90635">MQALQHSLRVELIAPLSGVLVPLDSVPDPVFAGKMVGDGVSIDPTSDELLAPLAGKVTLLHASNHAVTITADNGLEVLLHIGLDTVLLRGEGFLPLVRQGDTVAAGAPLIRFDPVVVGAKAASLLTQMVIANGERVARYLPAQGIVSAGIDVALYLELVAGSAAGQTPDPSGTVLSGEITLPNPAGLHARPAAVVAAEAKKFQAEIRLLRAGGTSVNAKSVVAIMGFATQFGDKLRVEARGPDAAEAANQLARLLAEGSGEQPGEAPAAAPVDGGAASAIANTAANTAANATGTAAANAAAPAPAPTPAAARDANEFSGVSASPGLAVGHVVQFRQQVIDVREAGESPPLERAQLEAARHQARQQIEALKATLADPSKAQILAAHLELLDDPDLNDIAIAHISAGKSAAFAWREAFQRHASTLEKLDNPLLRERAGDIRDVGRRVLALLAGATQASIDVPAESILIAEELSPSDTTSLDRSKVLGFCTTSGGATSHVAILARSLGIPAICGIDERALDLADGTPVVLDGSRGSLRRNPSADELAKARERIERQIARREQEQLAAGKLAMTADGHRIEVVANIRNAQEARDAVAAGAEGVGLLRSEFLFDARDTAPTEDEQAAQYCAVAEALGRDRTLVVRTLDVGGDKPLSYLPLPKEDNPFLGLRGVRVSLARPDLFRTQLRAILRAAPLGKLHVMFPMIAAIEEVLAARQILREEAGERAAEVKVGVMIEVPAAALIAEPLAREVDFFSIGTNDLTQYTLAMDRGHPQLAKQADALHPAVLRLIGMTVDGAHQHGKWVGICGGIASDAMAVPVLAGLGIDELSVSIPAVGSIKAQLARITMDEARQLAAEVLRLGTAAQVRAHLARFAE</sequence>
<evidence type="ECO:0000313" key="17">
    <source>
        <dbReference type="Proteomes" id="UP001431019"/>
    </source>
</evidence>
<gene>
    <name evidence="16" type="primary">ptsP</name>
    <name evidence="16" type="ORF">LJ656_24665</name>
</gene>
<dbReference type="InterPro" id="IPR008731">
    <property type="entry name" value="PTS_EIN"/>
</dbReference>
<dbReference type="InterPro" id="IPR000121">
    <property type="entry name" value="PEP_util_C"/>
</dbReference>
<accession>A0ABS8K0T9</accession>
<evidence type="ECO:0000256" key="3">
    <source>
        <dbReference type="ARBA" id="ARBA00004496"/>
    </source>
</evidence>
<protein>
    <recommendedName>
        <fullName evidence="5">phosphoenolpyruvate--protein phosphotransferase</fullName>
        <ecNumber evidence="5">2.7.3.9</ecNumber>
    </recommendedName>
</protein>
<dbReference type="Gene3D" id="3.50.30.10">
    <property type="entry name" value="Phosphohistidine domain"/>
    <property type="match status" value="1"/>
</dbReference>
<reference evidence="16 17" key="1">
    <citation type="submission" date="2021-11" db="EMBL/GenBank/DDBJ databases">
        <authorList>
            <person name="Oh E.-T."/>
            <person name="Kim S.-B."/>
        </authorList>
    </citation>
    <scope>NUCLEOTIDE SEQUENCE [LARGE SCALE GENOMIC DNA]</scope>
    <source>
        <strain evidence="16 17">MMS20-SJTR3</strain>
    </source>
</reference>
<dbReference type="PROSITE" id="PS51093">
    <property type="entry name" value="PTS_EIIA_TYPE_1"/>
    <property type="match status" value="1"/>
</dbReference>
<comment type="catalytic activity">
    <reaction evidence="1">
        <text>L-histidyl-[protein] + phosphoenolpyruvate = N(pros)-phospho-L-histidyl-[protein] + pyruvate</text>
        <dbReference type="Rhea" id="RHEA:23880"/>
        <dbReference type="Rhea" id="RHEA-COMP:9745"/>
        <dbReference type="Rhea" id="RHEA-COMP:9746"/>
        <dbReference type="ChEBI" id="CHEBI:15361"/>
        <dbReference type="ChEBI" id="CHEBI:29979"/>
        <dbReference type="ChEBI" id="CHEBI:58702"/>
        <dbReference type="ChEBI" id="CHEBI:64837"/>
        <dbReference type="EC" id="2.7.3.9"/>
    </reaction>
</comment>
<evidence type="ECO:0000256" key="11">
    <source>
        <dbReference type="ARBA" id="ARBA00022723"/>
    </source>
</evidence>
<dbReference type="SUPFAM" id="SSF52009">
    <property type="entry name" value="Phosphohistidine domain"/>
    <property type="match status" value="1"/>
</dbReference>
<dbReference type="Pfam" id="PF00358">
    <property type="entry name" value="PTS_EIIA_1"/>
    <property type="match status" value="1"/>
</dbReference>
<dbReference type="InterPro" id="IPR023151">
    <property type="entry name" value="PEP_util_CS"/>
</dbReference>
<dbReference type="NCBIfam" id="TIGR01003">
    <property type="entry name" value="PTS_HPr_family"/>
    <property type="match status" value="1"/>
</dbReference>